<evidence type="ECO:0000313" key="6">
    <source>
        <dbReference type="EMBL" id="NSJ50882.1"/>
    </source>
</evidence>
<evidence type="ECO:0000313" key="7">
    <source>
        <dbReference type="Proteomes" id="UP000669239"/>
    </source>
</evidence>
<dbReference type="GO" id="GO:0003700">
    <property type="term" value="F:DNA-binding transcription factor activity"/>
    <property type="evidence" value="ECO:0007669"/>
    <property type="project" value="InterPro"/>
</dbReference>
<reference evidence="5" key="3">
    <citation type="submission" date="2022-01" db="EMBL/GenBank/DDBJ databases">
        <title>Collection of gut derived symbiotic bacterial strains cultured from healthy donors.</title>
        <authorList>
            <person name="Lin H."/>
            <person name="Kohout C."/>
            <person name="Waligurski E."/>
            <person name="Pamer E.G."/>
        </authorList>
    </citation>
    <scope>NUCLEOTIDE SEQUENCE</scope>
    <source>
        <strain evidence="5">DFI.6.55</strain>
    </source>
</reference>
<keyword evidence="2" id="KW-0238">DNA-binding</keyword>
<dbReference type="GO" id="GO:0043565">
    <property type="term" value="F:sequence-specific DNA binding"/>
    <property type="evidence" value="ECO:0007669"/>
    <property type="project" value="InterPro"/>
</dbReference>
<evidence type="ECO:0000256" key="3">
    <source>
        <dbReference type="ARBA" id="ARBA00023163"/>
    </source>
</evidence>
<dbReference type="GeneID" id="97209009"/>
<comment type="caution">
    <text evidence="5">The sequence shown here is derived from an EMBL/GenBank/DDBJ whole genome shotgun (WGS) entry which is preliminary data.</text>
</comment>
<organism evidence="5 8">
    <name type="scientific">Enterocloster aldenensis</name>
    <dbReference type="NCBI Taxonomy" id="358742"/>
    <lineage>
        <taxon>Bacteria</taxon>
        <taxon>Bacillati</taxon>
        <taxon>Bacillota</taxon>
        <taxon>Clostridia</taxon>
        <taxon>Lachnospirales</taxon>
        <taxon>Lachnospiraceae</taxon>
        <taxon>Enterocloster</taxon>
    </lineage>
</organism>
<name>A0AAW5BSF4_9FIRM</name>
<dbReference type="SUPFAM" id="SSF46689">
    <property type="entry name" value="Homeodomain-like"/>
    <property type="match status" value="2"/>
</dbReference>
<dbReference type="SMART" id="SM00342">
    <property type="entry name" value="HTH_ARAC"/>
    <property type="match status" value="1"/>
</dbReference>
<dbReference type="EMBL" id="JAKNGE010000018">
    <property type="protein sequence ID" value="MCG4746767.1"/>
    <property type="molecule type" value="Genomic_DNA"/>
</dbReference>
<gene>
    <name evidence="6" type="ORF">G5B36_19535</name>
    <name evidence="5" type="ORF">L0N08_15195</name>
</gene>
<keyword evidence="7" id="KW-1185">Reference proteome</keyword>
<dbReference type="InterPro" id="IPR009057">
    <property type="entry name" value="Homeodomain-like_sf"/>
</dbReference>
<dbReference type="Proteomes" id="UP001299608">
    <property type="component" value="Unassembled WGS sequence"/>
</dbReference>
<dbReference type="InterPro" id="IPR018060">
    <property type="entry name" value="HTH_AraC"/>
</dbReference>
<protein>
    <submittedName>
        <fullName evidence="5">AraC family transcriptional regulator</fullName>
    </submittedName>
    <submittedName>
        <fullName evidence="6">Helix-turn-helix transcriptional regulator</fullName>
    </submittedName>
</protein>
<dbReference type="PANTHER" id="PTHR47504">
    <property type="entry name" value="RIGHT ORIGIN-BINDING PROTEIN"/>
    <property type="match status" value="1"/>
</dbReference>
<accession>A0AAW5BSF4</accession>
<dbReference type="Proteomes" id="UP000669239">
    <property type="component" value="Unassembled WGS sequence"/>
</dbReference>
<proteinExistence type="predicted"/>
<keyword evidence="3" id="KW-0804">Transcription</keyword>
<dbReference type="RefSeq" id="WP_117559730.1">
    <property type="nucleotide sequence ID" value="NZ_BAABZL010000001.1"/>
</dbReference>
<evidence type="ECO:0000256" key="2">
    <source>
        <dbReference type="ARBA" id="ARBA00023125"/>
    </source>
</evidence>
<dbReference type="InterPro" id="IPR050959">
    <property type="entry name" value="MarA-like"/>
</dbReference>
<reference evidence="6" key="2">
    <citation type="submission" date="2020-02" db="EMBL/GenBank/DDBJ databases">
        <authorList>
            <person name="Littmann E."/>
            <person name="Sorbara M."/>
        </authorList>
    </citation>
    <scope>NUCLEOTIDE SEQUENCE</scope>
    <source>
        <strain evidence="6">MSK.1.17</strain>
    </source>
</reference>
<reference evidence="6 7" key="1">
    <citation type="journal article" date="2020" name="Cell Host Microbe">
        <title>Functional and Genomic Variation between Human-Derived Isolates of Lachnospiraceae Reveals Inter- and Intra-Species Diversity.</title>
        <authorList>
            <person name="Sorbara M.T."/>
            <person name="Littmann E.R."/>
            <person name="Fontana E."/>
            <person name="Moody T.U."/>
            <person name="Kohout C.E."/>
            <person name="Gjonbalaj M."/>
            <person name="Eaton V."/>
            <person name="Seok R."/>
            <person name="Leiner I.M."/>
            <person name="Pamer E.G."/>
        </authorList>
    </citation>
    <scope>NUCLEOTIDE SEQUENCE [LARGE SCALE GENOMIC DNA]</scope>
    <source>
        <strain evidence="6 7">MSK.1.17</strain>
    </source>
</reference>
<dbReference type="PANTHER" id="PTHR47504:SF5">
    <property type="entry name" value="RIGHT ORIGIN-BINDING PROTEIN"/>
    <property type="match status" value="1"/>
</dbReference>
<feature type="domain" description="HTH araC/xylS-type" evidence="4">
    <location>
        <begin position="8"/>
        <end position="106"/>
    </location>
</feature>
<evidence type="ECO:0000313" key="8">
    <source>
        <dbReference type="Proteomes" id="UP001299608"/>
    </source>
</evidence>
<keyword evidence="1" id="KW-0805">Transcription regulation</keyword>
<evidence type="ECO:0000313" key="5">
    <source>
        <dbReference type="EMBL" id="MCG4746767.1"/>
    </source>
</evidence>
<evidence type="ECO:0000259" key="4">
    <source>
        <dbReference type="PROSITE" id="PS01124"/>
    </source>
</evidence>
<dbReference type="PROSITE" id="PS01124">
    <property type="entry name" value="HTH_ARAC_FAMILY_2"/>
    <property type="match status" value="1"/>
</dbReference>
<dbReference type="AlphaFoldDB" id="A0AAW5BSF4"/>
<dbReference type="Gene3D" id="1.10.10.60">
    <property type="entry name" value="Homeodomain-like"/>
    <property type="match status" value="2"/>
</dbReference>
<sequence>MTNQTVVEKIADYIENHLEEDIPLDKIAKELNYSKFYIARVFADNTGYTIYKYIQGRRLTLAARKLAETDKPIVEIAYEARYGSQQAFTLAFSQFYLCTPQTYRKNGVFVPRLPRIRLGSPAATAALRSMHCIPRRGGICGGKMAA</sequence>
<evidence type="ECO:0000256" key="1">
    <source>
        <dbReference type="ARBA" id="ARBA00023015"/>
    </source>
</evidence>
<dbReference type="Pfam" id="PF12833">
    <property type="entry name" value="HTH_18"/>
    <property type="match status" value="1"/>
</dbReference>
<dbReference type="EMBL" id="JAAITT010000032">
    <property type="protein sequence ID" value="NSJ50882.1"/>
    <property type="molecule type" value="Genomic_DNA"/>
</dbReference>